<dbReference type="Proteomes" id="UP000800035">
    <property type="component" value="Unassembled WGS sequence"/>
</dbReference>
<evidence type="ECO:0000313" key="3">
    <source>
        <dbReference type="Proteomes" id="UP000800035"/>
    </source>
</evidence>
<organism evidence="2 3">
    <name type="scientific">Byssothecium circinans</name>
    <dbReference type="NCBI Taxonomy" id="147558"/>
    <lineage>
        <taxon>Eukaryota</taxon>
        <taxon>Fungi</taxon>
        <taxon>Dikarya</taxon>
        <taxon>Ascomycota</taxon>
        <taxon>Pezizomycotina</taxon>
        <taxon>Dothideomycetes</taxon>
        <taxon>Pleosporomycetidae</taxon>
        <taxon>Pleosporales</taxon>
        <taxon>Massarineae</taxon>
        <taxon>Massarinaceae</taxon>
        <taxon>Byssothecium</taxon>
    </lineage>
</organism>
<sequence>MANRSLNPRPSGLIGPLSGLNKRWPLVFSQDRHLPEVSWLEQQRKDMGITEGDELRTFLEVNGYEPFRQFDDIMRFCERQVALDVNTHARRGAWLDDRSWEPTSNRSSKECYRAYKSPLSAAQLHESQKRKTIGHVDLPDADRRLIYVSDIDILYLDALINTVLGDDAPVLKDTVWKHVALQTSLGVRIPTRGYPVFRMELCVPFYALRTYLPREETTNPTARVTRDLSFLIRDFPGTRKTAHLNLHEVHVAVAICGISEKRWTAYCFEDTAYDPDRALEEDDFCYDGANMDPIASTTHDGVFLDANWPLREPRVYFITILRYRICQICFEWTGLIRTVEGIIHGYTDGDLSFPKASGPSARENEEMVQAFEWTHKTLRLIHKLLETLKKTHALWTQFTSPNGDVAYFTDQDSFSVRSKDRVQHSLAEIDEMFGGLGMHQARLEDLEKRLKSLEQQYKTSAQVLELRLALDSNKIAKMNGSLLETTLLEQQCQTSAQKDQLRVALENSAVAKLNGS</sequence>
<protein>
    <submittedName>
        <fullName evidence="2">Uncharacterized protein</fullName>
    </submittedName>
</protein>
<gene>
    <name evidence="2" type="ORF">CC80DRAFT_225667</name>
</gene>
<proteinExistence type="predicted"/>
<keyword evidence="1" id="KW-0175">Coiled coil</keyword>
<dbReference type="AlphaFoldDB" id="A0A6A5TD68"/>
<feature type="coiled-coil region" evidence="1">
    <location>
        <begin position="436"/>
        <end position="463"/>
    </location>
</feature>
<keyword evidence="3" id="KW-1185">Reference proteome</keyword>
<name>A0A6A5TD68_9PLEO</name>
<dbReference type="EMBL" id="ML977023">
    <property type="protein sequence ID" value="KAF1950725.1"/>
    <property type="molecule type" value="Genomic_DNA"/>
</dbReference>
<reference evidence="2" key="1">
    <citation type="journal article" date="2020" name="Stud. Mycol.">
        <title>101 Dothideomycetes genomes: a test case for predicting lifestyles and emergence of pathogens.</title>
        <authorList>
            <person name="Haridas S."/>
            <person name="Albert R."/>
            <person name="Binder M."/>
            <person name="Bloem J."/>
            <person name="Labutti K."/>
            <person name="Salamov A."/>
            <person name="Andreopoulos B."/>
            <person name="Baker S."/>
            <person name="Barry K."/>
            <person name="Bills G."/>
            <person name="Bluhm B."/>
            <person name="Cannon C."/>
            <person name="Castanera R."/>
            <person name="Culley D."/>
            <person name="Daum C."/>
            <person name="Ezra D."/>
            <person name="Gonzalez J."/>
            <person name="Henrissat B."/>
            <person name="Kuo A."/>
            <person name="Liang C."/>
            <person name="Lipzen A."/>
            <person name="Lutzoni F."/>
            <person name="Magnuson J."/>
            <person name="Mondo S."/>
            <person name="Nolan M."/>
            <person name="Ohm R."/>
            <person name="Pangilinan J."/>
            <person name="Park H.-J."/>
            <person name="Ramirez L."/>
            <person name="Alfaro M."/>
            <person name="Sun H."/>
            <person name="Tritt A."/>
            <person name="Yoshinaga Y."/>
            <person name="Zwiers L.-H."/>
            <person name="Turgeon B."/>
            <person name="Goodwin S."/>
            <person name="Spatafora J."/>
            <person name="Crous P."/>
            <person name="Grigoriev I."/>
        </authorList>
    </citation>
    <scope>NUCLEOTIDE SEQUENCE</scope>
    <source>
        <strain evidence="2">CBS 675.92</strain>
    </source>
</reference>
<dbReference type="OrthoDB" id="5428055at2759"/>
<evidence type="ECO:0000256" key="1">
    <source>
        <dbReference type="SAM" id="Coils"/>
    </source>
</evidence>
<evidence type="ECO:0000313" key="2">
    <source>
        <dbReference type="EMBL" id="KAF1950725.1"/>
    </source>
</evidence>
<accession>A0A6A5TD68</accession>